<dbReference type="Gene3D" id="3.30.70.270">
    <property type="match status" value="1"/>
</dbReference>
<name>A0ABQ3KWJ4_9ALTE</name>
<feature type="region of interest" description="Disordered" evidence="3">
    <location>
        <begin position="286"/>
        <end position="313"/>
    </location>
</feature>
<gene>
    <name evidence="5" type="ORF">GCM10010919_11180</name>
</gene>
<evidence type="ECO:0000256" key="3">
    <source>
        <dbReference type="SAM" id="MobiDB-lite"/>
    </source>
</evidence>
<dbReference type="SMART" id="SM00267">
    <property type="entry name" value="GGDEF"/>
    <property type="match status" value="1"/>
</dbReference>
<dbReference type="Proteomes" id="UP000659697">
    <property type="component" value="Unassembled WGS sequence"/>
</dbReference>
<dbReference type="NCBIfam" id="TIGR00254">
    <property type="entry name" value="GGDEF"/>
    <property type="match status" value="1"/>
</dbReference>
<evidence type="ECO:0000259" key="4">
    <source>
        <dbReference type="PROSITE" id="PS50887"/>
    </source>
</evidence>
<keyword evidence="6" id="KW-1185">Reference proteome</keyword>
<evidence type="ECO:0000256" key="1">
    <source>
        <dbReference type="ARBA" id="ARBA00012528"/>
    </source>
</evidence>
<protein>
    <recommendedName>
        <fullName evidence="1">diguanylate cyclase</fullName>
        <ecNumber evidence="1">2.7.7.65</ecNumber>
    </recommendedName>
</protein>
<dbReference type="CDD" id="cd01949">
    <property type="entry name" value="GGDEF"/>
    <property type="match status" value="1"/>
</dbReference>
<dbReference type="InterPro" id="IPR043128">
    <property type="entry name" value="Rev_trsase/Diguanyl_cyclase"/>
</dbReference>
<proteinExistence type="predicted"/>
<accession>A0ABQ3KWJ4</accession>
<dbReference type="EC" id="2.7.7.65" evidence="1"/>
<dbReference type="InterPro" id="IPR000160">
    <property type="entry name" value="GGDEF_dom"/>
</dbReference>
<dbReference type="PANTHER" id="PTHR45138">
    <property type="entry name" value="REGULATORY COMPONENTS OF SENSORY TRANSDUCTION SYSTEM"/>
    <property type="match status" value="1"/>
</dbReference>
<dbReference type="InterPro" id="IPR050469">
    <property type="entry name" value="Diguanylate_Cyclase"/>
</dbReference>
<evidence type="ECO:0000256" key="2">
    <source>
        <dbReference type="ARBA" id="ARBA00034247"/>
    </source>
</evidence>
<organism evidence="5 6">
    <name type="scientific">Alishewanella longhuensis</name>
    <dbReference type="NCBI Taxonomy" id="1091037"/>
    <lineage>
        <taxon>Bacteria</taxon>
        <taxon>Pseudomonadati</taxon>
        <taxon>Pseudomonadota</taxon>
        <taxon>Gammaproteobacteria</taxon>
        <taxon>Alteromonadales</taxon>
        <taxon>Alteromonadaceae</taxon>
        <taxon>Alishewanella</taxon>
    </lineage>
</organism>
<dbReference type="RefSeq" id="WP_189431126.1">
    <property type="nucleotide sequence ID" value="NZ_BNAO01000002.1"/>
</dbReference>
<dbReference type="PANTHER" id="PTHR45138:SF9">
    <property type="entry name" value="DIGUANYLATE CYCLASE DGCM-RELATED"/>
    <property type="match status" value="1"/>
</dbReference>
<feature type="domain" description="GGDEF" evidence="4">
    <location>
        <begin position="167"/>
        <end position="296"/>
    </location>
</feature>
<sequence length="313" mass="34849">MWQEQGNLTNAFGDLTFGSSWQDTPDCSENSLVSQLQTTLDLQQQLDIFSMSAGRALTLNGLTLKTALGEFQATGSKAGEYQHKTSLSLDQQVLAELSYESQYPFTPLVQQQLLILESEWLFSLRNALVVSRLQQMALKDPLTTLGNRRFFDDSFAKAVQLAKRHQSPFALLLLDLDNFKQVNDIEGHSIGDDVLLKVADCMRETLRVTDSLFRFGGDEFAVLLTDTDAEHAERVAERLLSAIKSESFLVKLGVGCSIGLARLSHEQQPRDLFHLADEALYQAKSSGKGKVRHSQVSRANLTDKLTHPMRVAS</sequence>
<dbReference type="EMBL" id="BNAO01000002">
    <property type="protein sequence ID" value="GHG64552.1"/>
    <property type="molecule type" value="Genomic_DNA"/>
</dbReference>
<comment type="catalytic activity">
    <reaction evidence="2">
        <text>2 GTP = 3',3'-c-di-GMP + 2 diphosphate</text>
        <dbReference type="Rhea" id="RHEA:24898"/>
        <dbReference type="ChEBI" id="CHEBI:33019"/>
        <dbReference type="ChEBI" id="CHEBI:37565"/>
        <dbReference type="ChEBI" id="CHEBI:58805"/>
        <dbReference type="EC" id="2.7.7.65"/>
    </reaction>
</comment>
<dbReference type="SUPFAM" id="SSF55073">
    <property type="entry name" value="Nucleotide cyclase"/>
    <property type="match status" value="1"/>
</dbReference>
<evidence type="ECO:0000313" key="5">
    <source>
        <dbReference type="EMBL" id="GHG64552.1"/>
    </source>
</evidence>
<evidence type="ECO:0000313" key="6">
    <source>
        <dbReference type="Proteomes" id="UP000659697"/>
    </source>
</evidence>
<reference evidence="6" key="1">
    <citation type="journal article" date="2019" name="Int. J. Syst. Evol. Microbiol.">
        <title>The Global Catalogue of Microorganisms (GCM) 10K type strain sequencing project: providing services to taxonomists for standard genome sequencing and annotation.</title>
        <authorList>
            <consortium name="The Broad Institute Genomics Platform"/>
            <consortium name="The Broad Institute Genome Sequencing Center for Infectious Disease"/>
            <person name="Wu L."/>
            <person name="Ma J."/>
        </authorList>
    </citation>
    <scope>NUCLEOTIDE SEQUENCE [LARGE SCALE GENOMIC DNA]</scope>
    <source>
        <strain evidence="6">CGMCC 1.7003</strain>
    </source>
</reference>
<dbReference type="Pfam" id="PF00990">
    <property type="entry name" value="GGDEF"/>
    <property type="match status" value="1"/>
</dbReference>
<comment type="caution">
    <text evidence="5">The sequence shown here is derived from an EMBL/GenBank/DDBJ whole genome shotgun (WGS) entry which is preliminary data.</text>
</comment>
<dbReference type="PROSITE" id="PS50887">
    <property type="entry name" value="GGDEF"/>
    <property type="match status" value="1"/>
</dbReference>
<dbReference type="InterPro" id="IPR029787">
    <property type="entry name" value="Nucleotide_cyclase"/>
</dbReference>